<dbReference type="Pfam" id="PF00385">
    <property type="entry name" value="Chromo"/>
    <property type="match status" value="1"/>
</dbReference>
<evidence type="ECO:0000256" key="2">
    <source>
        <dbReference type="SAM" id="MobiDB-lite"/>
    </source>
</evidence>
<evidence type="ECO:0000313" key="5">
    <source>
        <dbReference type="Proteomes" id="UP000326924"/>
    </source>
</evidence>
<dbReference type="InterPro" id="IPR016197">
    <property type="entry name" value="Chromo-like_dom_sf"/>
</dbReference>
<dbReference type="SUPFAM" id="SSF54160">
    <property type="entry name" value="Chromo domain-like"/>
    <property type="match status" value="1"/>
</dbReference>
<dbReference type="Gene3D" id="2.40.50.40">
    <property type="match status" value="1"/>
</dbReference>
<keyword evidence="5" id="KW-1185">Reference proteome</keyword>
<feature type="region of interest" description="Disordered" evidence="2">
    <location>
        <begin position="71"/>
        <end position="95"/>
    </location>
</feature>
<proteinExistence type="predicted"/>
<dbReference type="InParanoid" id="A0A5J5F2B4"/>
<dbReference type="CDD" id="cd00024">
    <property type="entry name" value="CD_CSD"/>
    <property type="match status" value="1"/>
</dbReference>
<dbReference type="GO" id="GO:0006338">
    <property type="term" value="P:chromatin remodeling"/>
    <property type="evidence" value="ECO:0007669"/>
    <property type="project" value="UniProtKB-ARBA"/>
</dbReference>
<comment type="caution">
    <text evidence="4">The sequence shown here is derived from an EMBL/GenBank/DDBJ whole genome shotgun (WGS) entry which is preliminary data.</text>
</comment>
<protein>
    <recommendedName>
        <fullName evidence="3">Chromo domain-containing protein</fullName>
    </recommendedName>
</protein>
<reference evidence="4 5" key="1">
    <citation type="submission" date="2019-09" db="EMBL/GenBank/DDBJ databases">
        <title>Draft genome of the ectomycorrhizal ascomycete Sphaerosporella brunnea.</title>
        <authorList>
            <consortium name="DOE Joint Genome Institute"/>
            <person name="Benucci G.M."/>
            <person name="Marozzi G."/>
            <person name="Antonielli L."/>
            <person name="Sanchez S."/>
            <person name="Marco P."/>
            <person name="Wang X."/>
            <person name="Falini L.B."/>
            <person name="Barry K."/>
            <person name="Haridas S."/>
            <person name="Lipzen A."/>
            <person name="Labutti K."/>
            <person name="Grigoriev I.V."/>
            <person name="Murat C."/>
            <person name="Martin F."/>
            <person name="Albertini E."/>
            <person name="Donnini D."/>
            <person name="Bonito G."/>
        </authorList>
    </citation>
    <scope>NUCLEOTIDE SEQUENCE [LARGE SCALE GENOMIC DNA]</scope>
    <source>
        <strain evidence="4 5">Sb_GMNB300</strain>
    </source>
</reference>
<accession>A0A5J5F2B4</accession>
<dbReference type="AlphaFoldDB" id="A0A5J5F2B4"/>
<name>A0A5J5F2B4_9PEZI</name>
<dbReference type="InterPro" id="IPR023780">
    <property type="entry name" value="Chromo_domain"/>
</dbReference>
<organism evidence="4 5">
    <name type="scientific">Sphaerosporella brunnea</name>
    <dbReference type="NCBI Taxonomy" id="1250544"/>
    <lineage>
        <taxon>Eukaryota</taxon>
        <taxon>Fungi</taxon>
        <taxon>Dikarya</taxon>
        <taxon>Ascomycota</taxon>
        <taxon>Pezizomycotina</taxon>
        <taxon>Pezizomycetes</taxon>
        <taxon>Pezizales</taxon>
        <taxon>Pyronemataceae</taxon>
        <taxon>Sphaerosporella</taxon>
    </lineage>
</organism>
<dbReference type="InterPro" id="IPR000953">
    <property type="entry name" value="Chromo/chromo_shadow_dom"/>
</dbReference>
<sequence length="266" mass="29604">MRVPWAPPACSRPSLLQLPVLAETVCRCHYWVVDKIAKSRLNWQKKRVEYLVFWKGYPPEEATWEPWEHLEDRPSRRPHQSDPTSRLPPRAGSHAVDRSHCAPEVRASEWPACIGGRAAEAALRGRGWLGDRCDGLFTARRPFTGRGLATAKRALRSRWSGLHGDGTGVWPLSRSAENLEVGTTLRGDWVVAESPQRCKRCAASHRFHVRPHGAPTGEASELGRVRPAVKNARRAARTGGPAFCRPDGGACTRSRNNVVTVPYFPS</sequence>
<evidence type="ECO:0000259" key="3">
    <source>
        <dbReference type="PROSITE" id="PS50013"/>
    </source>
</evidence>
<evidence type="ECO:0000313" key="4">
    <source>
        <dbReference type="EMBL" id="KAA8910292.1"/>
    </source>
</evidence>
<evidence type="ECO:0000256" key="1">
    <source>
        <dbReference type="ARBA" id="ARBA00011353"/>
    </source>
</evidence>
<dbReference type="Proteomes" id="UP000326924">
    <property type="component" value="Unassembled WGS sequence"/>
</dbReference>
<comment type="subunit">
    <text evidence="1">Component of the NuA4 histone acetyltransferase complex.</text>
</comment>
<dbReference type="EMBL" id="VXIS01000047">
    <property type="protein sequence ID" value="KAA8910292.1"/>
    <property type="molecule type" value="Genomic_DNA"/>
</dbReference>
<feature type="domain" description="Chromo" evidence="3">
    <location>
        <begin position="31"/>
        <end position="74"/>
    </location>
</feature>
<dbReference type="OrthoDB" id="436852at2759"/>
<gene>
    <name evidence="4" type="ORF">FN846DRAFT_547829</name>
</gene>
<dbReference type="PROSITE" id="PS50013">
    <property type="entry name" value="CHROMO_2"/>
    <property type="match status" value="1"/>
</dbReference>